<dbReference type="InterPro" id="IPR002213">
    <property type="entry name" value="UDP_glucos_trans"/>
</dbReference>
<dbReference type="InterPro" id="IPR035595">
    <property type="entry name" value="UDP_glycos_trans_CS"/>
</dbReference>
<dbReference type="Pfam" id="PF00201">
    <property type="entry name" value="UDPGT"/>
    <property type="match status" value="1"/>
</dbReference>
<dbReference type="OMA" id="LHIQNHK"/>
<proteinExistence type="inferred from homology"/>
<dbReference type="KEGG" id="rcu:8267565"/>
<evidence type="ECO:0000313" key="7">
    <source>
        <dbReference type="EMBL" id="EEF34246.1"/>
    </source>
</evidence>
<name>B9SQ86_RICCO</name>
<comment type="catalytic activity">
    <reaction evidence="4">
        <text>an anthocyanidin + UDP-alpha-D-glucose + H(+) = an anthocyanidin 3-O-beta-D-glucoside + UDP</text>
        <dbReference type="Rhea" id="RHEA:20093"/>
        <dbReference type="ChEBI" id="CHEBI:15378"/>
        <dbReference type="ChEBI" id="CHEBI:16307"/>
        <dbReference type="ChEBI" id="CHEBI:58223"/>
        <dbReference type="ChEBI" id="CHEBI:58885"/>
        <dbReference type="ChEBI" id="CHEBI:143576"/>
        <dbReference type="EC" id="2.4.1.115"/>
    </reaction>
</comment>
<dbReference type="Gene3D" id="3.40.50.2000">
    <property type="entry name" value="Glycogen Phosphorylase B"/>
    <property type="match status" value="2"/>
</dbReference>
<dbReference type="EMBL" id="EQ974079">
    <property type="protein sequence ID" value="EEF34246.1"/>
    <property type="molecule type" value="Genomic_DNA"/>
</dbReference>
<keyword evidence="8" id="KW-1185">Reference proteome</keyword>
<keyword evidence="5 7" id="KW-0328">Glycosyltransferase</keyword>
<dbReference type="GO" id="GO:0047213">
    <property type="term" value="F:anthocyanidin 3-O-glucosyltransferase activity"/>
    <property type="evidence" value="ECO:0007669"/>
    <property type="project" value="UniProtKB-EC"/>
</dbReference>
<dbReference type="CDD" id="cd03784">
    <property type="entry name" value="GT1_Gtf-like"/>
    <property type="match status" value="1"/>
</dbReference>
<gene>
    <name evidence="7" type="ORF">RCOM_1196310</name>
</gene>
<sequence length="485" mass="53768">MRKLQVLFISTPAVGNLVPTVEFAQRLTDHDPRFSSTVLIISMAQRPIVNAYIQSCCSTASSATAINFIHLPSPEDPPSPDQYQSSFGYMCLLIDRHKVHVKHAISQLLHNEVQVSGLFVDMFSTSMVDVADELNIPCYLYFASPASFLGFMLHLPILDTQLATDFIDSDNDSIVPKDPSTKLIIPGFANPLPPQVLPTYVLRRKQDGYSWFLYHASRYKETKGMVVNTFQALEQHAINSLSASGLPPIYPIGPVLDLGGPIQWHPNRGQHHTILKWLDDQPMSSVVFLCFGSMGSLGSSQLREIAIALERTGFRFLWSIREPGKGKLDVPADYANAKEILPEGFLDRTAGIGLVCGWVPQVTILAHQAIGGFISHCGWNSILESLWRGVPIATWPIYAEQQMNAFQLVKELGLAVEIRLDYRNEGNDLVPSEEVERGIKCLMEGDNEVRKRVKEMSQKSRIAAVENGSSYASLTSLTDRLAAGI</sequence>
<dbReference type="UniPathway" id="UPA00009"/>
<reference evidence="8" key="1">
    <citation type="journal article" date="2010" name="Nat. Biotechnol.">
        <title>Draft genome sequence of the oilseed species Ricinus communis.</title>
        <authorList>
            <person name="Chan A.P."/>
            <person name="Crabtree J."/>
            <person name="Zhao Q."/>
            <person name="Lorenzi H."/>
            <person name="Orvis J."/>
            <person name="Puiu D."/>
            <person name="Melake-Berhan A."/>
            <person name="Jones K.M."/>
            <person name="Redman J."/>
            <person name="Chen G."/>
            <person name="Cahoon E.B."/>
            <person name="Gedil M."/>
            <person name="Stanke M."/>
            <person name="Haas B.J."/>
            <person name="Wortman J.R."/>
            <person name="Fraser-Liggett C.M."/>
            <person name="Ravel J."/>
            <person name="Rabinowicz P.D."/>
        </authorList>
    </citation>
    <scope>NUCLEOTIDE SEQUENCE [LARGE SCALE GENOMIC DNA]</scope>
    <source>
        <strain evidence="8">cv. Hale</strain>
    </source>
</reference>
<evidence type="ECO:0000256" key="2">
    <source>
        <dbReference type="ARBA" id="ARBA00009995"/>
    </source>
</evidence>
<dbReference type="GO" id="GO:0035251">
    <property type="term" value="F:UDP-glucosyltransferase activity"/>
    <property type="evidence" value="ECO:0000318"/>
    <property type="project" value="GO_Central"/>
</dbReference>
<dbReference type="AlphaFoldDB" id="B9SQ86"/>
<dbReference type="SUPFAM" id="SSF53756">
    <property type="entry name" value="UDP-Glycosyltransferase/glycogen phosphorylase"/>
    <property type="match status" value="1"/>
</dbReference>
<evidence type="ECO:0000256" key="5">
    <source>
        <dbReference type="RuleBase" id="RU003718"/>
    </source>
</evidence>
<dbReference type="OrthoDB" id="5835829at2759"/>
<dbReference type="PROSITE" id="PS00375">
    <property type="entry name" value="UDPGT"/>
    <property type="match status" value="1"/>
</dbReference>
<accession>B9SQ86</accession>
<organism evidence="7 8">
    <name type="scientific">Ricinus communis</name>
    <name type="common">Castor bean</name>
    <dbReference type="NCBI Taxonomy" id="3988"/>
    <lineage>
        <taxon>Eukaryota</taxon>
        <taxon>Viridiplantae</taxon>
        <taxon>Streptophyta</taxon>
        <taxon>Embryophyta</taxon>
        <taxon>Tracheophyta</taxon>
        <taxon>Spermatophyta</taxon>
        <taxon>Magnoliopsida</taxon>
        <taxon>eudicotyledons</taxon>
        <taxon>Gunneridae</taxon>
        <taxon>Pentapetalae</taxon>
        <taxon>rosids</taxon>
        <taxon>fabids</taxon>
        <taxon>Malpighiales</taxon>
        <taxon>Euphorbiaceae</taxon>
        <taxon>Acalyphoideae</taxon>
        <taxon>Acalypheae</taxon>
        <taxon>Ricinus</taxon>
    </lineage>
</organism>
<dbReference type="PANTHER" id="PTHR48048:SF81">
    <property type="entry name" value="GLYCOSYLTRANSFERASE"/>
    <property type="match status" value="1"/>
</dbReference>
<dbReference type="InterPro" id="IPR050481">
    <property type="entry name" value="UDP-glycosyltransf_plant"/>
</dbReference>
<dbReference type="GO" id="GO:0009718">
    <property type="term" value="P:anthocyanin-containing compound biosynthetic process"/>
    <property type="evidence" value="ECO:0007669"/>
    <property type="project" value="UniProtKB-UniPathway"/>
</dbReference>
<comment type="pathway">
    <text evidence="1">Pigment biosynthesis; anthocyanin biosynthesis.</text>
</comment>
<evidence type="ECO:0000256" key="3">
    <source>
        <dbReference type="ARBA" id="ARBA00022679"/>
    </source>
</evidence>
<dbReference type="EC" id="2.4.1.-" evidence="6"/>
<evidence type="ECO:0000256" key="6">
    <source>
        <dbReference type="RuleBase" id="RU362057"/>
    </source>
</evidence>
<dbReference type="InParanoid" id="B9SQ86"/>
<evidence type="ECO:0000256" key="4">
    <source>
        <dbReference type="ARBA" id="ARBA00047606"/>
    </source>
</evidence>
<dbReference type="PANTHER" id="PTHR48048">
    <property type="entry name" value="GLYCOSYLTRANSFERASE"/>
    <property type="match status" value="1"/>
</dbReference>
<comment type="similarity">
    <text evidence="2 5">Belongs to the UDP-glycosyltransferase family.</text>
</comment>
<keyword evidence="3 5" id="KW-0808">Transferase</keyword>
<dbReference type="Proteomes" id="UP000008311">
    <property type="component" value="Unassembled WGS sequence"/>
</dbReference>
<evidence type="ECO:0000313" key="8">
    <source>
        <dbReference type="Proteomes" id="UP000008311"/>
    </source>
</evidence>
<dbReference type="FunFam" id="3.40.50.2000:FF:000056">
    <property type="entry name" value="Glycosyltransferase"/>
    <property type="match status" value="1"/>
</dbReference>
<protein>
    <recommendedName>
        <fullName evidence="6">Glycosyltransferase</fullName>
        <ecNumber evidence="6">2.4.1.-</ecNumber>
    </recommendedName>
</protein>
<evidence type="ECO:0000256" key="1">
    <source>
        <dbReference type="ARBA" id="ARBA00004935"/>
    </source>
</evidence>
<dbReference type="eggNOG" id="KOG1192">
    <property type="taxonomic scope" value="Eukaryota"/>
</dbReference>